<dbReference type="FunFam" id="3.30.420.40:FF:000046">
    <property type="entry name" value="Chaperone protein HscA"/>
    <property type="match status" value="1"/>
</dbReference>
<dbReference type="GO" id="GO:0016226">
    <property type="term" value="P:iron-sulfur cluster assembly"/>
    <property type="evidence" value="ECO:0007669"/>
    <property type="project" value="InterPro"/>
</dbReference>
<proteinExistence type="inferred from homology"/>
<dbReference type="Gene3D" id="3.90.640.10">
    <property type="entry name" value="Actin, Chain A, domain 4"/>
    <property type="match status" value="1"/>
</dbReference>
<dbReference type="PROSITE" id="PS00329">
    <property type="entry name" value="HSP70_2"/>
    <property type="match status" value="1"/>
</dbReference>
<dbReference type="PROSITE" id="PS00297">
    <property type="entry name" value="HSP70_1"/>
    <property type="match status" value="1"/>
</dbReference>
<keyword evidence="4 5" id="KW-0143">Chaperone</keyword>
<accession>A0A4R1H6T6</accession>
<evidence type="ECO:0000313" key="8">
    <source>
        <dbReference type="Proteomes" id="UP000295707"/>
    </source>
</evidence>
<dbReference type="SUPFAM" id="SSF100920">
    <property type="entry name" value="Heat shock protein 70kD (HSP70), peptide-binding domain"/>
    <property type="match status" value="1"/>
</dbReference>
<dbReference type="InterPro" id="IPR010236">
    <property type="entry name" value="ISC_FeS_clus_asmbl_HscA"/>
</dbReference>
<dbReference type="InterPro" id="IPR043129">
    <property type="entry name" value="ATPase_NBD"/>
</dbReference>
<dbReference type="GO" id="GO:0140662">
    <property type="term" value="F:ATP-dependent protein folding chaperone"/>
    <property type="evidence" value="ECO:0007669"/>
    <property type="project" value="InterPro"/>
</dbReference>
<dbReference type="FunFam" id="2.60.34.10:FF:000005">
    <property type="entry name" value="Chaperone protein HscA homolog"/>
    <property type="match status" value="1"/>
</dbReference>
<dbReference type="Proteomes" id="UP000295707">
    <property type="component" value="Unassembled WGS sequence"/>
</dbReference>
<reference evidence="7 8" key="1">
    <citation type="submission" date="2019-03" db="EMBL/GenBank/DDBJ databases">
        <title>Genomic Encyclopedia of Type Strains, Phase IV (KMG-IV): sequencing the most valuable type-strain genomes for metagenomic binning, comparative biology and taxonomic classification.</title>
        <authorList>
            <person name="Goeker M."/>
        </authorList>
    </citation>
    <scope>NUCLEOTIDE SEQUENCE [LARGE SCALE GENOMIC DNA]</scope>
    <source>
        <strain evidence="7 8">DSM 19610</strain>
    </source>
</reference>
<evidence type="ECO:0000256" key="6">
    <source>
        <dbReference type="RuleBase" id="RU003322"/>
    </source>
</evidence>
<organism evidence="7 8">
    <name type="scientific">Thiogranum longum</name>
    <dbReference type="NCBI Taxonomy" id="1537524"/>
    <lineage>
        <taxon>Bacteria</taxon>
        <taxon>Pseudomonadati</taxon>
        <taxon>Pseudomonadota</taxon>
        <taxon>Gammaproteobacteria</taxon>
        <taxon>Chromatiales</taxon>
        <taxon>Ectothiorhodospiraceae</taxon>
        <taxon>Thiogranum</taxon>
    </lineage>
</organism>
<dbReference type="InterPro" id="IPR013126">
    <property type="entry name" value="Hsp_70_fam"/>
</dbReference>
<evidence type="ECO:0000256" key="5">
    <source>
        <dbReference type="HAMAP-Rule" id="MF_00679"/>
    </source>
</evidence>
<protein>
    <recommendedName>
        <fullName evidence="5">Chaperone protein HscA homolog</fullName>
    </recommendedName>
</protein>
<sequence>MALLTISEPGQSTAPHQHRLAAGIDLGTTNSLVASVRNGVAETLPDEQGRHRLPSVVHYREDGSVDVGRSAYEQAAQDPLNTIVSVKRFMGRGVDDIKRLGTELPYEFVAAGSGMPLIRTVAGDKSPVQVSAEILRVLRERAESTLGGELTGVVITVPAYFDDAQRQATRDAGKLAGLNVMRLLNEPTAAAVAYGLDKDSDGVIVVYDLGGGTFDVSVLRLNQGVFEVLATAGDSALGGDDMDRLIAEWIMRQASIAGSPDHGLQRRLLHEACRAKEALTDMDQTIIELKLDDDSLWQGELTRLQLDEIIAPLIKKTLAPCRRALRDAGVDREDIAGVVMVGGSTRVRAVRSRVGEFFEREPLVDIDPDKVVAVGAAIQADILAGNKPDDEMLLLDVIPLSLGIETMGGLTEKIISRNTTIPVTRGQEFTTFKDGQTAMALHVVQGERELVEDCRSLARFELRDIPPMAAGAARILVSFQVDADGLVSVTAREETSGVQTHIEVKPSYGLTDAEVESMLRDSMEHAKDDMEARRLREQQVEADRVLEAIQAALDTDGNEFLDNDERAKIDAAVDELRTARDGDDHRAIKQAIENLEAASSVYVDRRMNANIRKAMTGHAVDEFK</sequence>
<dbReference type="InterPro" id="IPR042039">
    <property type="entry name" value="HscA_NBD"/>
</dbReference>
<keyword evidence="3 5" id="KW-0067">ATP-binding</keyword>
<dbReference type="GO" id="GO:0051082">
    <property type="term" value="F:unfolded protein binding"/>
    <property type="evidence" value="ECO:0007669"/>
    <property type="project" value="InterPro"/>
</dbReference>
<dbReference type="EMBL" id="SMFX01000001">
    <property type="protein sequence ID" value="TCK17474.1"/>
    <property type="molecule type" value="Genomic_DNA"/>
</dbReference>
<keyword evidence="2 5" id="KW-0547">Nucleotide-binding</keyword>
<dbReference type="AlphaFoldDB" id="A0A4R1H6T6"/>
<dbReference type="InterPro" id="IPR029047">
    <property type="entry name" value="HSP70_peptide-bd_sf"/>
</dbReference>
<comment type="function">
    <text evidence="5">Chaperone involved in the maturation of iron-sulfur cluster-containing proteins. Has a low intrinsic ATPase activity which is markedly stimulated by HscB.</text>
</comment>
<evidence type="ECO:0000256" key="4">
    <source>
        <dbReference type="ARBA" id="ARBA00023186"/>
    </source>
</evidence>
<dbReference type="NCBIfam" id="TIGR01991">
    <property type="entry name" value="HscA"/>
    <property type="match status" value="1"/>
</dbReference>
<dbReference type="RefSeq" id="WP_132971348.1">
    <property type="nucleotide sequence ID" value="NZ_SMFX01000001.1"/>
</dbReference>
<dbReference type="InterPro" id="IPR029048">
    <property type="entry name" value="HSP70_C_sf"/>
</dbReference>
<dbReference type="NCBIfam" id="NF003520">
    <property type="entry name" value="PRK05183.1"/>
    <property type="match status" value="1"/>
</dbReference>
<dbReference type="GO" id="GO:0016887">
    <property type="term" value="F:ATP hydrolysis activity"/>
    <property type="evidence" value="ECO:0007669"/>
    <property type="project" value="UniProtKB-UniRule"/>
</dbReference>
<dbReference type="GO" id="GO:0005524">
    <property type="term" value="F:ATP binding"/>
    <property type="evidence" value="ECO:0007669"/>
    <property type="project" value="UniProtKB-KW"/>
</dbReference>
<dbReference type="InterPro" id="IPR018181">
    <property type="entry name" value="Heat_shock_70_CS"/>
</dbReference>
<dbReference type="Pfam" id="PF00012">
    <property type="entry name" value="HSP70"/>
    <property type="match status" value="1"/>
</dbReference>
<dbReference type="HAMAP" id="MF_00679">
    <property type="entry name" value="HscA"/>
    <property type="match status" value="1"/>
</dbReference>
<dbReference type="OrthoDB" id="9766019at2"/>
<name>A0A4R1H6T6_9GAMM</name>
<dbReference type="PRINTS" id="PR00301">
    <property type="entry name" value="HEATSHOCK70"/>
</dbReference>
<gene>
    <name evidence="5" type="primary">hscA</name>
    <name evidence="7" type="ORF">DFR30_0704</name>
</gene>
<comment type="similarity">
    <text evidence="1 5 6">Belongs to the heat shock protein 70 family.</text>
</comment>
<dbReference type="CDD" id="cd10236">
    <property type="entry name" value="ASKHA_NBD_HSP70_HscA"/>
    <property type="match status" value="1"/>
</dbReference>
<evidence type="ECO:0000256" key="1">
    <source>
        <dbReference type="ARBA" id="ARBA00007381"/>
    </source>
</evidence>
<evidence type="ECO:0000313" key="7">
    <source>
        <dbReference type="EMBL" id="TCK17474.1"/>
    </source>
</evidence>
<dbReference type="SUPFAM" id="SSF100934">
    <property type="entry name" value="Heat shock protein 70kD (HSP70), C-terminal subdomain"/>
    <property type="match status" value="1"/>
</dbReference>
<evidence type="ECO:0000256" key="3">
    <source>
        <dbReference type="ARBA" id="ARBA00022840"/>
    </source>
</evidence>
<comment type="caution">
    <text evidence="7">The sequence shown here is derived from an EMBL/GenBank/DDBJ whole genome shotgun (WGS) entry which is preliminary data.</text>
</comment>
<keyword evidence="8" id="KW-1185">Reference proteome</keyword>
<dbReference type="PANTHER" id="PTHR19375">
    <property type="entry name" value="HEAT SHOCK PROTEIN 70KDA"/>
    <property type="match status" value="1"/>
</dbReference>
<dbReference type="SUPFAM" id="SSF53067">
    <property type="entry name" value="Actin-like ATPase domain"/>
    <property type="match status" value="2"/>
</dbReference>
<dbReference type="Gene3D" id="2.60.34.10">
    <property type="entry name" value="Substrate Binding Domain Of DNAk, Chain A, domain 1"/>
    <property type="match status" value="1"/>
</dbReference>
<dbReference type="Gene3D" id="3.30.420.40">
    <property type="match status" value="2"/>
</dbReference>
<dbReference type="Gene3D" id="1.20.1270.10">
    <property type="match status" value="1"/>
</dbReference>
<evidence type="ECO:0000256" key="2">
    <source>
        <dbReference type="ARBA" id="ARBA00022741"/>
    </source>
</evidence>